<protein>
    <submittedName>
        <fullName evidence="2">Uncharacterized protein</fullName>
    </submittedName>
</protein>
<feature type="region of interest" description="Disordered" evidence="1">
    <location>
        <begin position="148"/>
        <end position="170"/>
    </location>
</feature>
<dbReference type="Proteomes" id="UP000714275">
    <property type="component" value="Unassembled WGS sequence"/>
</dbReference>
<evidence type="ECO:0000256" key="1">
    <source>
        <dbReference type="SAM" id="MobiDB-lite"/>
    </source>
</evidence>
<reference evidence="2" key="1">
    <citation type="journal article" date="2020" name="New Phytol.">
        <title>Comparative genomics reveals dynamic genome evolution in host specialist ectomycorrhizal fungi.</title>
        <authorList>
            <person name="Lofgren L.A."/>
            <person name="Nguyen N.H."/>
            <person name="Vilgalys R."/>
            <person name="Ruytinx J."/>
            <person name="Liao H.L."/>
            <person name="Branco S."/>
            <person name="Kuo A."/>
            <person name="LaButti K."/>
            <person name="Lipzen A."/>
            <person name="Andreopoulos W."/>
            <person name="Pangilinan J."/>
            <person name="Riley R."/>
            <person name="Hundley H."/>
            <person name="Na H."/>
            <person name="Barry K."/>
            <person name="Grigoriev I.V."/>
            <person name="Stajich J.E."/>
            <person name="Kennedy P.G."/>
        </authorList>
    </citation>
    <scope>NUCLEOTIDE SEQUENCE</scope>
    <source>
        <strain evidence="2">DOB743</strain>
    </source>
</reference>
<comment type="caution">
    <text evidence="2">The sequence shown here is derived from an EMBL/GenBank/DDBJ whole genome shotgun (WGS) entry which is preliminary data.</text>
</comment>
<evidence type="ECO:0000313" key="3">
    <source>
        <dbReference type="Proteomes" id="UP000714275"/>
    </source>
</evidence>
<dbReference type="OrthoDB" id="2652256at2759"/>
<keyword evidence="3" id="KW-1185">Reference proteome</keyword>
<dbReference type="AlphaFoldDB" id="A0A9P7D6L7"/>
<organism evidence="2 3">
    <name type="scientific">Suillus placidus</name>
    <dbReference type="NCBI Taxonomy" id="48579"/>
    <lineage>
        <taxon>Eukaryota</taxon>
        <taxon>Fungi</taxon>
        <taxon>Dikarya</taxon>
        <taxon>Basidiomycota</taxon>
        <taxon>Agaricomycotina</taxon>
        <taxon>Agaricomycetes</taxon>
        <taxon>Agaricomycetidae</taxon>
        <taxon>Boletales</taxon>
        <taxon>Suillineae</taxon>
        <taxon>Suillaceae</taxon>
        <taxon>Suillus</taxon>
    </lineage>
</organism>
<gene>
    <name evidence="2" type="ORF">EV702DRAFT_1076628</name>
</gene>
<dbReference type="EMBL" id="JABBWD010000007">
    <property type="protein sequence ID" value="KAG1780978.1"/>
    <property type="molecule type" value="Genomic_DNA"/>
</dbReference>
<accession>A0A9P7D6L7</accession>
<sequence>MEKMSTTTVITRCDSTTSMSTIDALALSHTNRLTPAERKAFGKSDHKAGKVLGVAITRNHMGHVHHDRRLSLCLSQDHENAQGDNILGESMVIGAKRLGSRNASAATIIGPLRNLGRVLASGMGMVEKRNKGRMVAGGYMQRVVLGPLQSNETPSKKGKEELPTGVGDSACSLPELDESEDTEAPLGAEFLGRNDEEGEDDLFGGSPKGLVWDVGKSLATPPSPTLEQRVEEMQLSETIGHLDVSPVASLCCTTNFEVSSEESPVLSSDDSFDDMLRPAERAYLDFLIAQDEAEEQSIERRRERRAALRSRNKMLDVLGAEAQQAVDEQC</sequence>
<evidence type="ECO:0000313" key="2">
    <source>
        <dbReference type="EMBL" id="KAG1780978.1"/>
    </source>
</evidence>
<proteinExistence type="predicted"/>
<name>A0A9P7D6L7_9AGAM</name>